<dbReference type="Gene3D" id="3.40.1360.10">
    <property type="match status" value="1"/>
</dbReference>
<protein>
    <submittedName>
        <fullName evidence="1">DNA primase/helicase</fullName>
    </submittedName>
</protein>
<organism evidence="1 2">
    <name type="scientific">uncultured phage cr272_1</name>
    <dbReference type="NCBI Taxonomy" id="2772094"/>
    <lineage>
        <taxon>Viruses</taxon>
        <taxon>Duplodnaviria</taxon>
        <taxon>Heunggongvirae</taxon>
        <taxon>Uroviricota</taxon>
        <taxon>Caudoviricetes</taxon>
        <taxon>Crassvirales</taxon>
        <taxon>Suoliviridae</taxon>
        <taxon>Oafivirinae</taxon>
        <taxon>Buhlduvirus</taxon>
        <taxon>Buhlduvirus porcinus</taxon>
    </lineage>
</organism>
<dbReference type="EMBL" id="MT774410">
    <property type="protein sequence ID" value="QOR57842.1"/>
    <property type="molecule type" value="Genomic_DNA"/>
</dbReference>
<dbReference type="InterPro" id="IPR034154">
    <property type="entry name" value="TOPRIM_DnaG/twinkle"/>
</dbReference>
<evidence type="ECO:0000313" key="1">
    <source>
        <dbReference type="EMBL" id="QOR57842.1"/>
    </source>
</evidence>
<dbReference type="SUPFAM" id="SSF56731">
    <property type="entry name" value="DNA primase core"/>
    <property type="match status" value="1"/>
</dbReference>
<dbReference type="GeneID" id="65132007"/>
<dbReference type="CDD" id="cd01029">
    <property type="entry name" value="TOPRIM_primases"/>
    <property type="match status" value="1"/>
</dbReference>
<sequence length="329" mass="38738">MYSTKTAITMSLKDLLNKVDDYTIYSYYLGNIKPGKLINSPLRNNDKMPSFAIFYSREGVLLFKDHGTGVSGNALKFMKLYKGLQTRDELERELLRIVRRINPTNVQINTTKEYTSRVDTDIGIVRQPFTEIDKRYWKQFHISIDTLRRYNVFSIKYFLCNRVVRGTYKEDSPMYAYKVYDKFKIYRPLASKYTKWRTNLTNRHVQGLAELPKEGGDLLIITKSLKDVMCLYEMGFYAIASSSETTFIPEDILKSLRSKWKKMLILYDRDKTGMQKARDYSKRYKLHAFFVNKKFNAKDISDAVKNNSFSDVKAWLDKTLTPYTRDYDP</sequence>
<evidence type="ECO:0000313" key="2">
    <source>
        <dbReference type="Proteomes" id="UP000594103"/>
    </source>
</evidence>
<keyword evidence="2" id="KW-1185">Reference proteome</keyword>
<reference evidence="1 2" key="1">
    <citation type="submission" date="2020-07" db="EMBL/GenBank/DDBJ databases">
        <title>Taxonomic proposal: Crassvirales, a new order of highly abundant and diverse bacterial viruses.</title>
        <authorList>
            <person name="Shkoporov A.N."/>
            <person name="Stockdale S.R."/>
            <person name="Guerin E."/>
            <person name="Ross R.P."/>
            <person name="Hill C."/>
        </authorList>
    </citation>
    <scope>NUCLEOTIDE SEQUENCE [LARGE SCALE GENOMIC DNA]</scope>
</reference>
<dbReference type="Proteomes" id="UP000594103">
    <property type="component" value="Segment"/>
</dbReference>
<dbReference type="RefSeq" id="YP_010113482.1">
    <property type="nucleotide sequence ID" value="NC_055903.1"/>
</dbReference>
<accession>A0A7M1RVF8</accession>
<proteinExistence type="predicted"/>
<dbReference type="KEGG" id="vg:65132007"/>
<name>A0A7M1RVF8_9CAUD</name>